<keyword evidence="1" id="KW-1133">Transmembrane helix</keyword>
<sequence>MFKITPFNNRFCRLVRKSFVLGGSECNMYSIWNFCPMSRWNTLKDLLFSCGLCRSEWFPIIYWLVLSLSLLGAISSLVEFVRIYCCPNYRISMWRERKFYVLSYDVLRKGRLVGSFIMINAWIMLFYGLMRTSPIHMVPWISLNVFMLSFEFTLWIIEVMSGRLILEMNMLVSLMLPFGTLLLVKCIKGVFENAIRDNAVESLRLFS</sequence>
<reference evidence="3" key="1">
    <citation type="submission" date="2025-08" db="UniProtKB">
        <authorList>
            <consortium name="RefSeq"/>
        </authorList>
    </citation>
    <scope>IDENTIFICATION</scope>
    <source>
        <strain evidence="3">11010-0011.00</strain>
        <tissue evidence="3">Whole body</tissue>
    </source>
</reference>
<feature type="transmembrane region" description="Helical" evidence="1">
    <location>
        <begin position="112"/>
        <end position="130"/>
    </location>
</feature>
<dbReference type="OrthoDB" id="7968664at2759"/>
<keyword evidence="1" id="KW-0812">Transmembrane</keyword>
<feature type="transmembrane region" description="Helical" evidence="1">
    <location>
        <begin position="60"/>
        <end position="85"/>
    </location>
</feature>
<evidence type="ECO:0000313" key="3">
    <source>
        <dbReference type="RefSeq" id="XP_030386629.1"/>
    </source>
</evidence>
<dbReference type="GeneID" id="115633337"/>
<evidence type="ECO:0000313" key="2">
    <source>
        <dbReference type="Proteomes" id="UP000504634"/>
    </source>
</evidence>
<dbReference type="RefSeq" id="XP_030386629.1">
    <property type="nucleotide sequence ID" value="XM_030530769.1"/>
</dbReference>
<dbReference type="AlphaFoldDB" id="A0A6J2UE39"/>
<dbReference type="Proteomes" id="UP000504634">
    <property type="component" value="Unplaced"/>
</dbReference>
<organism evidence="2 3">
    <name type="scientific">Drosophila lebanonensis</name>
    <name type="common">Fruit fly</name>
    <name type="synonym">Scaptodrosophila lebanonensis</name>
    <dbReference type="NCBI Taxonomy" id="7225"/>
    <lineage>
        <taxon>Eukaryota</taxon>
        <taxon>Metazoa</taxon>
        <taxon>Ecdysozoa</taxon>
        <taxon>Arthropoda</taxon>
        <taxon>Hexapoda</taxon>
        <taxon>Insecta</taxon>
        <taxon>Pterygota</taxon>
        <taxon>Neoptera</taxon>
        <taxon>Endopterygota</taxon>
        <taxon>Diptera</taxon>
        <taxon>Brachycera</taxon>
        <taxon>Muscomorpha</taxon>
        <taxon>Ephydroidea</taxon>
        <taxon>Drosophilidae</taxon>
        <taxon>Scaptodrosophila</taxon>
    </lineage>
</organism>
<keyword evidence="1" id="KW-0472">Membrane</keyword>
<feature type="transmembrane region" description="Helical" evidence="1">
    <location>
        <begin position="136"/>
        <end position="157"/>
    </location>
</feature>
<feature type="transmembrane region" description="Helical" evidence="1">
    <location>
        <begin position="164"/>
        <end position="184"/>
    </location>
</feature>
<name>A0A6J2UE39_DROLE</name>
<proteinExistence type="predicted"/>
<accession>A0A6J2UE39</accession>
<gene>
    <name evidence="3" type="primary">LOC115633337</name>
</gene>
<evidence type="ECO:0000256" key="1">
    <source>
        <dbReference type="SAM" id="Phobius"/>
    </source>
</evidence>
<protein>
    <submittedName>
        <fullName evidence="3">Uncharacterized protein LOC115633337</fullName>
    </submittedName>
</protein>
<keyword evidence="2" id="KW-1185">Reference proteome</keyword>